<accession>A0A3G5AIL3</accession>
<dbReference type="EMBL" id="MK072527">
    <property type="protein sequence ID" value="AYV87052.1"/>
    <property type="molecule type" value="Genomic_DNA"/>
</dbReference>
<protein>
    <submittedName>
        <fullName evidence="1">Uncharacterized protein</fullName>
    </submittedName>
</protein>
<evidence type="ECO:0000313" key="1">
    <source>
        <dbReference type="EMBL" id="AYV87052.1"/>
    </source>
</evidence>
<proteinExistence type="predicted"/>
<gene>
    <name evidence="1" type="ORF">Sylvanvirus21_4</name>
</gene>
<reference evidence="1" key="1">
    <citation type="submission" date="2018-10" db="EMBL/GenBank/DDBJ databases">
        <title>Hidden diversity of soil giant viruses.</title>
        <authorList>
            <person name="Schulz F."/>
            <person name="Alteio L."/>
            <person name="Goudeau D."/>
            <person name="Ryan E.M."/>
            <person name="Malmstrom R.R."/>
            <person name="Blanchard J."/>
            <person name="Woyke T."/>
        </authorList>
    </citation>
    <scope>NUCLEOTIDE SEQUENCE</scope>
    <source>
        <strain evidence="1">SYV1</strain>
    </source>
</reference>
<organism evidence="1">
    <name type="scientific">Sylvanvirus sp</name>
    <dbReference type="NCBI Taxonomy" id="2487774"/>
    <lineage>
        <taxon>Viruses</taxon>
    </lineage>
</organism>
<sequence>MDHELSEHEFYELLVTKALSSGYIRKNDDFFKSTTWIEPITNIEYEIPCYFFSNTIRSFVYKALISISEELQLNPDLYLHYFDITRLVSLLRHERRFQDFEQTPYMIAFRNHVYDYKTDRWWSYDDPIVRKGWMTSIYLDQECYTQAIPTYHFDNPILQIFKNQKFSNFDIYKACRILGQLLYEVYSLKPSLEESLSADVVTIPIHYRCIIGGSSWSGNEYLISIIKSFIELDEIGVVYGSNSSSATLKEIEKKKLILVQLQYVPNMAVVHRTFQFFKSIYGFIPPILCVGKCLGKFPLCKDTDTEDAKDDSYPTSTLPFAKFSIIRFPYDGPRYGTEFIDKVRASSSLSLRLFYQAASSSINTLNSIRPSTIYKRSIQ</sequence>
<name>A0A3G5AIL3_9VIRU</name>